<evidence type="ECO:0000256" key="1">
    <source>
        <dbReference type="ARBA" id="ARBA00022527"/>
    </source>
</evidence>
<keyword evidence="4 8" id="KW-0418">Kinase</keyword>
<feature type="compositionally biased region" description="Polar residues" evidence="6">
    <location>
        <begin position="481"/>
        <end position="490"/>
    </location>
</feature>
<dbReference type="SMART" id="SM00220">
    <property type="entry name" value="S_TKc"/>
    <property type="match status" value="1"/>
</dbReference>
<dbReference type="Pfam" id="PF00069">
    <property type="entry name" value="Pkinase"/>
    <property type="match status" value="2"/>
</dbReference>
<dbReference type="PROSITE" id="PS50011">
    <property type="entry name" value="PROTEIN_KINASE_DOM"/>
    <property type="match status" value="1"/>
</dbReference>
<dbReference type="Proteomes" id="UP001363151">
    <property type="component" value="Unassembled WGS sequence"/>
</dbReference>
<dbReference type="InterPro" id="IPR000719">
    <property type="entry name" value="Prot_kinase_dom"/>
</dbReference>
<comment type="caution">
    <text evidence="8">The sequence shown here is derived from an EMBL/GenBank/DDBJ whole genome shotgun (WGS) entry which is preliminary data.</text>
</comment>
<evidence type="ECO:0000256" key="6">
    <source>
        <dbReference type="SAM" id="MobiDB-lite"/>
    </source>
</evidence>
<evidence type="ECO:0000256" key="4">
    <source>
        <dbReference type="ARBA" id="ARBA00022777"/>
    </source>
</evidence>
<evidence type="ECO:0000256" key="5">
    <source>
        <dbReference type="ARBA" id="ARBA00022840"/>
    </source>
</evidence>
<keyword evidence="9" id="KW-1185">Reference proteome</keyword>
<accession>A0ABR1FUT6</accession>
<dbReference type="InterPro" id="IPR030616">
    <property type="entry name" value="Aur-like"/>
</dbReference>
<name>A0ABR1FUT6_AURAN</name>
<dbReference type="GO" id="GO:0016301">
    <property type="term" value="F:kinase activity"/>
    <property type="evidence" value="ECO:0007669"/>
    <property type="project" value="UniProtKB-KW"/>
</dbReference>
<proteinExistence type="predicted"/>
<keyword evidence="5" id="KW-0067">ATP-binding</keyword>
<dbReference type="InterPro" id="IPR011009">
    <property type="entry name" value="Kinase-like_dom_sf"/>
</dbReference>
<keyword evidence="2" id="KW-0808">Transferase</keyword>
<dbReference type="EMBL" id="JBBJCI010000226">
    <property type="protein sequence ID" value="KAK7239147.1"/>
    <property type="molecule type" value="Genomic_DNA"/>
</dbReference>
<organism evidence="8 9">
    <name type="scientific">Aureococcus anophagefferens</name>
    <name type="common">Harmful bloom alga</name>
    <dbReference type="NCBI Taxonomy" id="44056"/>
    <lineage>
        <taxon>Eukaryota</taxon>
        <taxon>Sar</taxon>
        <taxon>Stramenopiles</taxon>
        <taxon>Ochrophyta</taxon>
        <taxon>Pelagophyceae</taxon>
        <taxon>Pelagomonadales</taxon>
        <taxon>Pelagomonadaceae</taxon>
        <taxon>Aureococcus</taxon>
    </lineage>
</organism>
<keyword evidence="3" id="KW-0547">Nucleotide-binding</keyword>
<dbReference type="Gene3D" id="1.10.510.10">
    <property type="entry name" value="Transferase(Phosphotransferase) domain 1"/>
    <property type="match status" value="2"/>
</dbReference>
<evidence type="ECO:0000259" key="7">
    <source>
        <dbReference type="PROSITE" id="PS50011"/>
    </source>
</evidence>
<reference evidence="8 9" key="1">
    <citation type="submission" date="2024-03" db="EMBL/GenBank/DDBJ databases">
        <title>Aureococcus anophagefferens CCMP1851 and Kratosvirus quantuckense: Draft genome of a second virus-susceptible host strain in the model system.</title>
        <authorList>
            <person name="Chase E."/>
            <person name="Truchon A.R."/>
            <person name="Schepens W."/>
            <person name="Wilhelm S.W."/>
        </authorList>
    </citation>
    <scope>NUCLEOTIDE SEQUENCE [LARGE SCALE GENOMIC DNA]</scope>
    <source>
        <strain evidence="8 9">CCMP1851</strain>
    </source>
</reference>
<evidence type="ECO:0000256" key="3">
    <source>
        <dbReference type="ARBA" id="ARBA00022741"/>
    </source>
</evidence>
<evidence type="ECO:0000256" key="2">
    <source>
        <dbReference type="ARBA" id="ARBA00022679"/>
    </source>
</evidence>
<evidence type="ECO:0000313" key="8">
    <source>
        <dbReference type="EMBL" id="KAK7239147.1"/>
    </source>
</evidence>
<evidence type="ECO:0000313" key="9">
    <source>
        <dbReference type="Proteomes" id="UP001363151"/>
    </source>
</evidence>
<sequence>MATFEARPNAPAPRSGGNSPESARLTIGLPNAQYSESGSSVAGEECPSSSFWPESLSSKYEISSIIGKGASSEVFAARVRRRPGTRVRPEGTPARNRRRCRVTGEECALKRIYKPRCCTGARATRRLRDEVRVLSTLRHPHIVEMREVFETPTELYIIMERARGGELFDRIVEKGNFSEAEAAAVMYQLLSALTDMHRRGVIHRDIKPENLLLTTRDGWELKLSDFGLVKTLEADDDPPSLSELRGGADPAARLRAAAAPAGSSGGVSFNLPHRMERSEERAHERSIAERFGRARTHTLCGSPYYMAPEVCSRERYGPAVDVWSAGVVLYILLTGSPPWERPPLFGASPRIDVDGELGSISRDGVDLLLSMLRGQPGDRCTAQDALRHPWINRRSCLLRESLSSPHYGSSLKAFCEKRKRASSYANLDMTPVARALGESFPSRPRGVSNCQVRVKKNRKNADGVGAIPPDYDGPPPPGRNTVVSDLSSNPTEYDTMSSEDDDMDASDQTFRLSIDETHEDN</sequence>
<dbReference type="PANTHER" id="PTHR24350">
    <property type="entry name" value="SERINE/THREONINE-PROTEIN KINASE IAL-RELATED"/>
    <property type="match status" value="1"/>
</dbReference>
<dbReference type="SUPFAM" id="SSF56112">
    <property type="entry name" value="Protein kinase-like (PK-like)"/>
    <property type="match status" value="1"/>
</dbReference>
<gene>
    <name evidence="8" type="ORF">SO694_00027277</name>
</gene>
<feature type="region of interest" description="Disordered" evidence="6">
    <location>
        <begin position="1"/>
        <end position="46"/>
    </location>
</feature>
<feature type="region of interest" description="Disordered" evidence="6">
    <location>
        <begin position="457"/>
        <end position="521"/>
    </location>
</feature>
<feature type="domain" description="Protein kinase" evidence="7">
    <location>
        <begin position="60"/>
        <end position="391"/>
    </location>
</feature>
<dbReference type="InterPro" id="IPR008271">
    <property type="entry name" value="Ser/Thr_kinase_AS"/>
</dbReference>
<dbReference type="PROSITE" id="PS00108">
    <property type="entry name" value="PROTEIN_KINASE_ST"/>
    <property type="match status" value="1"/>
</dbReference>
<keyword evidence="1" id="KW-0723">Serine/threonine-protein kinase</keyword>
<protein>
    <submittedName>
        <fullName evidence="8">Protein serine/threonine kinase</fullName>
    </submittedName>
</protein>